<proteinExistence type="predicted"/>
<evidence type="ECO:0000313" key="1">
    <source>
        <dbReference type="EMBL" id="CAA9271175.1"/>
    </source>
</evidence>
<accession>A0A6J4JAE3</accession>
<sequence length="40" mass="4511">MNARRKSVNGVLVTCNLAVKYTPTLQTRKQNRRAGAFYAL</sequence>
<name>A0A6J4JAE3_9BACT</name>
<dbReference type="AlphaFoldDB" id="A0A6J4JAE3"/>
<dbReference type="EMBL" id="CADCTJ010000867">
    <property type="protein sequence ID" value="CAA9271175.1"/>
    <property type="molecule type" value="Genomic_DNA"/>
</dbReference>
<reference evidence="1" key="1">
    <citation type="submission" date="2020-02" db="EMBL/GenBank/DDBJ databases">
        <authorList>
            <person name="Meier V. D."/>
        </authorList>
    </citation>
    <scope>NUCLEOTIDE SEQUENCE</scope>
    <source>
        <strain evidence="1">AVDCRST_MAG95</strain>
    </source>
</reference>
<protein>
    <submittedName>
        <fullName evidence="1">Uncharacterized protein</fullName>
    </submittedName>
</protein>
<organism evidence="1">
    <name type="scientific">uncultured Adhaeribacter sp</name>
    <dbReference type="NCBI Taxonomy" id="448109"/>
    <lineage>
        <taxon>Bacteria</taxon>
        <taxon>Pseudomonadati</taxon>
        <taxon>Bacteroidota</taxon>
        <taxon>Cytophagia</taxon>
        <taxon>Cytophagales</taxon>
        <taxon>Hymenobacteraceae</taxon>
        <taxon>Adhaeribacter</taxon>
        <taxon>environmental samples</taxon>
    </lineage>
</organism>
<gene>
    <name evidence="1" type="ORF">AVDCRST_MAG95-2770</name>
</gene>